<feature type="coiled-coil region" evidence="1">
    <location>
        <begin position="167"/>
        <end position="201"/>
    </location>
</feature>
<keyword evidence="2" id="KW-1133">Transmembrane helix</keyword>
<dbReference type="CDD" id="cd00037">
    <property type="entry name" value="CLECT"/>
    <property type="match status" value="1"/>
</dbReference>
<keyword evidence="7" id="KW-1185">Reference proteome</keyword>
<sequence length="474" mass="55345">MQVASGSPSFAWTDGSDFDHTRWRPNCPRAFNRSNCAAIVFQEGYMCDSTCDSTHFQLCQKSKSALDDDDIFYDFRYPRHNVSGLTRNQMSIKNEVEELSKNVSNVSDGLNLKIDQILSKQMSNLTHVDAISEKLENQQSKVTQLFELNKAKFVETEKIIEKFLFIKNSLEQKYEELSLKIEDQRKEQQMIVQKVDELSRKMRETKNTTSSLLKSYSSNMKKLEEFAVDTKHLFTDKTRELTTEVSEFSKRQNVFYHKMNEIRENHLNNVLKMFANHSKKIEQIDKFTNFTSKQHETFEAKLAFIGDKIESLIDDQNRVSARINGLENKLEEHKNNTGSLLEAHSLRIAKINELINEIQDTLLNQIENESEKSKHQVKEQILRQMAQHFEENQNDASETLRSLHIRINENSKHMKSIAISLVVLFTCSLLINLLLILIIYKRKRSGRHEVNEVKVFHYKKDEKQKDFCCDVSLL</sequence>
<organism evidence="4 7">
    <name type="scientific">Dinothrombium tinctorium</name>
    <dbReference type="NCBI Taxonomy" id="1965070"/>
    <lineage>
        <taxon>Eukaryota</taxon>
        <taxon>Metazoa</taxon>
        <taxon>Ecdysozoa</taxon>
        <taxon>Arthropoda</taxon>
        <taxon>Chelicerata</taxon>
        <taxon>Arachnida</taxon>
        <taxon>Acari</taxon>
        <taxon>Acariformes</taxon>
        <taxon>Trombidiformes</taxon>
        <taxon>Prostigmata</taxon>
        <taxon>Anystina</taxon>
        <taxon>Parasitengona</taxon>
        <taxon>Trombidioidea</taxon>
        <taxon>Trombidiidae</taxon>
        <taxon>Dinothrombium</taxon>
    </lineage>
</organism>
<keyword evidence="2" id="KW-0472">Membrane</keyword>
<evidence type="ECO:0000256" key="2">
    <source>
        <dbReference type="SAM" id="Phobius"/>
    </source>
</evidence>
<reference evidence="4" key="2">
    <citation type="submission" date="2018-11" db="EMBL/GenBank/DDBJ databases">
        <title>Trombidioid mite genomics.</title>
        <authorList>
            <person name="Dong X."/>
        </authorList>
    </citation>
    <scope>NUCLEOTIDE SEQUENCE</scope>
    <source>
        <strain evidence="4">UoL-WK</strain>
    </source>
</reference>
<dbReference type="Proteomes" id="UP000285301">
    <property type="component" value="Unassembled WGS sequence"/>
</dbReference>
<evidence type="ECO:0000313" key="5">
    <source>
        <dbReference type="EMBL" id="RWS11925.1"/>
    </source>
</evidence>
<evidence type="ECO:0000256" key="1">
    <source>
        <dbReference type="SAM" id="Coils"/>
    </source>
</evidence>
<protein>
    <recommendedName>
        <fullName evidence="3">C-type lectin domain-containing protein</fullName>
    </recommendedName>
</protein>
<evidence type="ECO:0000313" key="7">
    <source>
        <dbReference type="Proteomes" id="UP000285301"/>
    </source>
</evidence>
<comment type="caution">
    <text evidence="4">The sequence shown here is derived from an EMBL/GenBank/DDBJ whole genome shotgun (WGS) entry which is preliminary data.</text>
</comment>
<dbReference type="OrthoDB" id="7357196at2759"/>
<feature type="coiled-coil region" evidence="1">
    <location>
        <begin position="309"/>
        <end position="383"/>
    </location>
</feature>
<dbReference type="InterPro" id="IPR001304">
    <property type="entry name" value="C-type_lectin-like"/>
</dbReference>
<evidence type="ECO:0000313" key="6">
    <source>
        <dbReference type="EMBL" id="RWS11972.1"/>
    </source>
</evidence>
<dbReference type="EMBL" id="NCKU01007260">
    <property type="protein sequence ID" value="RWS02767.1"/>
    <property type="molecule type" value="Genomic_DNA"/>
</dbReference>
<dbReference type="EMBL" id="NCKU01001521">
    <property type="protein sequence ID" value="RWS11925.1"/>
    <property type="molecule type" value="Genomic_DNA"/>
</dbReference>
<reference evidence="4 7" key="1">
    <citation type="journal article" date="2018" name="Gigascience">
        <title>Genomes of trombidid mites reveal novel predicted allergens and laterally-transferred genes associated with secondary metabolism.</title>
        <authorList>
            <person name="Dong X."/>
            <person name="Chaisiri K."/>
            <person name="Xia D."/>
            <person name="Armstrong S.D."/>
            <person name="Fang Y."/>
            <person name="Donnelly M.J."/>
            <person name="Kadowaki T."/>
            <person name="McGarry J.W."/>
            <person name="Darby A.C."/>
            <person name="Makepeace B.L."/>
        </authorList>
    </citation>
    <scope>NUCLEOTIDE SEQUENCE [LARGE SCALE GENOMIC DNA]</scope>
    <source>
        <strain evidence="4">UoL-WK</strain>
    </source>
</reference>
<evidence type="ECO:0000313" key="4">
    <source>
        <dbReference type="EMBL" id="RWS02767.1"/>
    </source>
</evidence>
<dbReference type="Gene3D" id="3.10.100.10">
    <property type="entry name" value="Mannose-Binding Protein A, subunit A"/>
    <property type="match status" value="1"/>
</dbReference>
<gene>
    <name evidence="4" type="ORF">B4U79_16583</name>
    <name evidence="6" type="ORF">B4U79_17492</name>
    <name evidence="5" type="ORF">B4U79_17495</name>
</gene>
<dbReference type="AlphaFoldDB" id="A0A3S3P134"/>
<keyword evidence="2" id="KW-0812">Transmembrane</keyword>
<dbReference type="InterPro" id="IPR016186">
    <property type="entry name" value="C-type_lectin-like/link_sf"/>
</dbReference>
<proteinExistence type="predicted"/>
<dbReference type="EMBL" id="NCKU01001501">
    <property type="protein sequence ID" value="RWS11972.1"/>
    <property type="molecule type" value="Genomic_DNA"/>
</dbReference>
<keyword evidence="1" id="KW-0175">Coiled coil</keyword>
<dbReference type="InterPro" id="IPR016187">
    <property type="entry name" value="CTDL_fold"/>
</dbReference>
<evidence type="ECO:0000259" key="3">
    <source>
        <dbReference type="PROSITE" id="PS50041"/>
    </source>
</evidence>
<dbReference type="SUPFAM" id="SSF56436">
    <property type="entry name" value="C-type lectin-like"/>
    <property type="match status" value="1"/>
</dbReference>
<accession>A0A3S3P134</accession>
<dbReference type="PROSITE" id="PS50041">
    <property type="entry name" value="C_TYPE_LECTIN_2"/>
    <property type="match status" value="1"/>
</dbReference>
<name>A0A3S3P134_9ACAR</name>
<feature type="domain" description="C-type lectin" evidence="3">
    <location>
        <begin position="1"/>
        <end position="60"/>
    </location>
</feature>
<feature type="transmembrane region" description="Helical" evidence="2">
    <location>
        <begin position="417"/>
        <end position="440"/>
    </location>
</feature>